<dbReference type="RefSeq" id="WP_190421779.1">
    <property type="nucleotide sequence ID" value="NZ_JAAOCA010000017.1"/>
</dbReference>
<protein>
    <submittedName>
        <fullName evidence="10">Disulfide bond formation protein B</fullName>
    </submittedName>
</protein>
<evidence type="ECO:0000313" key="11">
    <source>
        <dbReference type="Proteomes" id="UP000805841"/>
    </source>
</evidence>
<evidence type="ECO:0000256" key="6">
    <source>
        <dbReference type="ARBA" id="ARBA00023136"/>
    </source>
</evidence>
<evidence type="ECO:0000313" key="10">
    <source>
        <dbReference type="EMBL" id="MBD1599922.1"/>
    </source>
</evidence>
<keyword evidence="9" id="KW-0732">Signal</keyword>
<dbReference type="Proteomes" id="UP000805841">
    <property type="component" value="Unassembled WGS sequence"/>
</dbReference>
<keyword evidence="7" id="KW-0676">Redox-active center</keyword>
<evidence type="ECO:0000256" key="2">
    <source>
        <dbReference type="ARBA" id="ARBA00022475"/>
    </source>
</evidence>
<feature type="transmembrane region" description="Helical" evidence="8">
    <location>
        <begin position="143"/>
        <end position="160"/>
    </location>
</feature>
<feature type="transmembrane region" description="Helical" evidence="8">
    <location>
        <begin position="70"/>
        <end position="89"/>
    </location>
</feature>
<feature type="signal peptide" evidence="9">
    <location>
        <begin position="1"/>
        <end position="22"/>
    </location>
</feature>
<dbReference type="SUPFAM" id="SSF158442">
    <property type="entry name" value="DsbB-like"/>
    <property type="match status" value="1"/>
</dbReference>
<dbReference type="InterPro" id="IPR023380">
    <property type="entry name" value="DsbB-like_sf"/>
</dbReference>
<feature type="transmembrane region" description="Helical" evidence="8">
    <location>
        <begin position="40"/>
        <end position="58"/>
    </location>
</feature>
<dbReference type="InterPro" id="IPR003752">
    <property type="entry name" value="DiS_bond_form_DsbB/BdbC"/>
</dbReference>
<keyword evidence="4" id="KW-0249">Electron transport</keyword>
<dbReference type="EMBL" id="JAAOCA010000017">
    <property type="protein sequence ID" value="MBD1599922.1"/>
    <property type="molecule type" value="Genomic_DNA"/>
</dbReference>
<reference evidence="10 11" key="1">
    <citation type="journal article" date="2020" name="Insects">
        <title>Bacteria Belonging to Pseudomonas typographi sp. nov. from the Bark Beetle Ips typographus Have Genomic Potential to Aid in the Host Ecology.</title>
        <authorList>
            <person name="Peral-Aranega E."/>
            <person name="Saati-Santamaria Z."/>
            <person name="Kolarik M."/>
            <person name="Rivas R."/>
            <person name="Garcia-Fraile P."/>
        </authorList>
    </citation>
    <scope>NUCLEOTIDE SEQUENCE [LARGE SCALE GENOMIC DNA]</scope>
    <source>
        <strain evidence="10 11">CA3A</strain>
    </source>
</reference>
<gene>
    <name evidence="10" type="ORF">HAQ05_14590</name>
</gene>
<evidence type="ECO:0000256" key="3">
    <source>
        <dbReference type="ARBA" id="ARBA00022692"/>
    </source>
</evidence>
<keyword evidence="11" id="KW-1185">Reference proteome</keyword>
<accession>A0ABR7Z393</accession>
<dbReference type="Pfam" id="PF02600">
    <property type="entry name" value="DsbB"/>
    <property type="match status" value="1"/>
</dbReference>
<comment type="subcellular location">
    <subcellularLocation>
        <location evidence="1">Cell membrane</location>
        <topology evidence="1">Multi-pass membrane protein</topology>
    </subcellularLocation>
</comment>
<dbReference type="PANTHER" id="PTHR36570">
    <property type="entry name" value="DISULFIDE BOND FORMATION PROTEIN B"/>
    <property type="match status" value="1"/>
</dbReference>
<evidence type="ECO:0000256" key="9">
    <source>
        <dbReference type="SAM" id="SignalP"/>
    </source>
</evidence>
<evidence type="ECO:0000256" key="5">
    <source>
        <dbReference type="ARBA" id="ARBA00022989"/>
    </source>
</evidence>
<comment type="caution">
    <text evidence="10">The sequence shown here is derived from an EMBL/GenBank/DDBJ whole genome shotgun (WGS) entry which is preliminary data.</text>
</comment>
<keyword evidence="4" id="KW-0813">Transport</keyword>
<evidence type="ECO:0000256" key="4">
    <source>
        <dbReference type="ARBA" id="ARBA00022982"/>
    </source>
</evidence>
<dbReference type="InterPro" id="IPR050183">
    <property type="entry name" value="DsbB"/>
</dbReference>
<feature type="chain" id="PRO_5046934495" evidence="9">
    <location>
        <begin position="23"/>
        <end position="162"/>
    </location>
</feature>
<proteinExistence type="predicted"/>
<keyword evidence="2" id="KW-1003">Cell membrane</keyword>
<organism evidence="10 11">
    <name type="scientific">Pseudomonas typographi</name>
    <dbReference type="NCBI Taxonomy" id="2715964"/>
    <lineage>
        <taxon>Bacteria</taxon>
        <taxon>Pseudomonadati</taxon>
        <taxon>Pseudomonadota</taxon>
        <taxon>Gammaproteobacteria</taxon>
        <taxon>Pseudomonadales</taxon>
        <taxon>Pseudomonadaceae</taxon>
        <taxon>Pseudomonas</taxon>
    </lineage>
</organism>
<evidence type="ECO:0000256" key="8">
    <source>
        <dbReference type="SAM" id="Phobius"/>
    </source>
</evidence>
<evidence type="ECO:0000256" key="7">
    <source>
        <dbReference type="ARBA" id="ARBA00023284"/>
    </source>
</evidence>
<evidence type="ECO:0000256" key="1">
    <source>
        <dbReference type="ARBA" id="ARBA00004651"/>
    </source>
</evidence>
<dbReference type="PROSITE" id="PS51257">
    <property type="entry name" value="PROKAR_LIPOPROTEIN"/>
    <property type="match status" value="1"/>
</dbReference>
<keyword evidence="6 8" id="KW-0472">Membrane</keyword>
<sequence>MLSAPVRLSFLTASLICLGALAAACSLQRWAYLPPCPLCNVQRALLAAIAVVSLIAALHAPARRGARAYALGNLGLCLLGAGSALRQLWLQAHLDPAQALDFLNAEHVFTPSTGYAAAKVYVLGTPDCGIVNWSLLGLTLPEWSLLSFCMLGALAIYPLFRR</sequence>
<name>A0ABR7Z393_9PSED</name>
<keyword evidence="3 8" id="KW-0812">Transmembrane</keyword>
<dbReference type="Gene3D" id="1.20.1550.10">
    <property type="entry name" value="DsbB-like"/>
    <property type="match status" value="1"/>
</dbReference>
<dbReference type="PANTHER" id="PTHR36570:SF3">
    <property type="entry name" value="DISULFIDE BOND FORMATION PROTEIN B"/>
    <property type="match status" value="1"/>
</dbReference>
<keyword evidence="5 8" id="KW-1133">Transmembrane helix</keyword>